<sequence>MRWIGVVAAVAVAVGLGGQAVAAPGGQGAAGVRQAMGEVVAAGGVGVVVRVNDRRGVWVGSAGARELGSSVQPLPGGRFRAGSITKTFVATVVLQLVGEGKVRLDEPVADHLPRFGLDRRITVRMLLQHTSGLFNYTGDVKADGTPDPGLPLWGREYVDNLFRTYEADDLVRTALAKPARFEPGARYAYSNTNYALLGLLIEKVTGTEYATQVERRILKPLGLHGTTLPGTRTGIPGPHARGYMAFPENGRLQVVDITRMNPSWAGAAGEIISTTRDLDAFLTALLGGRLLRPDLLAQMRTSLPTPVPGEQIGLGLFRNDFAPGCTAFGHTGGTQSATSYMYSTADGARRIEFSITHGAIDPFDPATRQRFEAAHKKLAATALCDE</sequence>
<reference evidence="4" key="1">
    <citation type="journal article" date="2019" name="Int. J. Syst. Evol. Microbiol.">
        <title>The Global Catalogue of Microorganisms (GCM) 10K type strain sequencing project: providing services to taxonomists for standard genome sequencing and annotation.</title>
        <authorList>
            <consortium name="The Broad Institute Genomics Platform"/>
            <consortium name="The Broad Institute Genome Sequencing Center for Infectious Disease"/>
            <person name="Wu L."/>
            <person name="Ma J."/>
        </authorList>
    </citation>
    <scope>NUCLEOTIDE SEQUENCE [LARGE SCALE GENOMIC DNA]</scope>
    <source>
        <strain evidence="4">JCM 3380</strain>
    </source>
</reference>
<accession>A0ABP3DQV6</accession>
<dbReference type="SUPFAM" id="SSF56601">
    <property type="entry name" value="beta-lactamase/transpeptidase-like"/>
    <property type="match status" value="1"/>
</dbReference>
<dbReference type="RefSeq" id="WP_343935692.1">
    <property type="nucleotide sequence ID" value="NZ_BAAABU010000009.1"/>
</dbReference>
<name>A0ABP3DQV6_9PSEU</name>
<keyword evidence="3" id="KW-0378">Hydrolase</keyword>
<dbReference type="PANTHER" id="PTHR46825:SF7">
    <property type="entry name" value="D-ALANYL-D-ALANINE CARBOXYPEPTIDASE"/>
    <property type="match status" value="1"/>
</dbReference>
<dbReference type="Proteomes" id="UP001500416">
    <property type="component" value="Unassembled WGS sequence"/>
</dbReference>
<gene>
    <name evidence="3" type="ORF">GCM10010492_43650</name>
</gene>
<dbReference type="Pfam" id="PF00144">
    <property type="entry name" value="Beta-lactamase"/>
    <property type="match status" value="1"/>
</dbReference>
<proteinExistence type="predicted"/>
<evidence type="ECO:0000256" key="1">
    <source>
        <dbReference type="SAM" id="SignalP"/>
    </source>
</evidence>
<dbReference type="PANTHER" id="PTHR46825">
    <property type="entry name" value="D-ALANYL-D-ALANINE-CARBOXYPEPTIDASE/ENDOPEPTIDASE AMPH"/>
    <property type="match status" value="1"/>
</dbReference>
<protein>
    <submittedName>
        <fullName evidence="3">Serine hydrolase domain-containing protein</fullName>
    </submittedName>
</protein>
<dbReference type="Gene3D" id="3.40.710.10">
    <property type="entry name" value="DD-peptidase/beta-lactamase superfamily"/>
    <property type="match status" value="1"/>
</dbReference>
<dbReference type="InterPro" id="IPR012338">
    <property type="entry name" value="Beta-lactam/transpept-like"/>
</dbReference>
<feature type="signal peptide" evidence="1">
    <location>
        <begin position="1"/>
        <end position="22"/>
    </location>
</feature>
<evidence type="ECO:0000313" key="4">
    <source>
        <dbReference type="Proteomes" id="UP001500416"/>
    </source>
</evidence>
<evidence type="ECO:0000313" key="3">
    <source>
        <dbReference type="EMBL" id="GAA0239760.1"/>
    </source>
</evidence>
<dbReference type="InterPro" id="IPR001466">
    <property type="entry name" value="Beta-lactam-related"/>
</dbReference>
<keyword evidence="1" id="KW-0732">Signal</keyword>
<feature type="domain" description="Beta-lactamase-related" evidence="2">
    <location>
        <begin position="35"/>
        <end position="337"/>
    </location>
</feature>
<dbReference type="GO" id="GO:0016787">
    <property type="term" value="F:hydrolase activity"/>
    <property type="evidence" value="ECO:0007669"/>
    <property type="project" value="UniProtKB-KW"/>
</dbReference>
<organism evidence="3 4">
    <name type="scientific">Saccharothrix mutabilis subsp. mutabilis</name>
    <dbReference type="NCBI Taxonomy" id="66855"/>
    <lineage>
        <taxon>Bacteria</taxon>
        <taxon>Bacillati</taxon>
        <taxon>Actinomycetota</taxon>
        <taxon>Actinomycetes</taxon>
        <taxon>Pseudonocardiales</taxon>
        <taxon>Pseudonocardiaceae</taxon>
        <taxon>Saccharothrix</taxon>
    </lineage>
</organism>
<dbReference type="EMBL" id="BAAABU010000009">
    <property type="protein sequence ID" value="GAA0239760.1"/>
    <property type="molecule type" value="Genomic_DNA"/>
</dbReference>
<dbReference type="InterPro" id="IPR050491">
    <property type="entry name" value="AmpC-like"/>
</dbReference>
<comment type="caution">
    <text evidence="3">The sequence shown here is derived from an EMBL/GenBank/DDBJ whole genome shotgun (WGS) entry which is preliminary data.</text>
</comment>
<keyword evidence="4" id="KW-1185">Reference proteome</keyword>
<evidence type="ECO:0000259" key="2">
    <source>
        <dbReference type="Pfam" id="PF00144"/>
    </source>
</evidence>
<feature type="chain" id="PRO_5045158104" evidence="1">
    <location>
        <begin position="23"/>
        <end position="386"/>
    </location>
</feature>